<dbReference type="RefSeq" id="WP_123638175.1">
    <property type="nucleotide sequence ID" value="NZ_RJUK01000001.1"/>
</dbReference>
<sequence>MLTHLSIRHFTLVDQLDLDLRPGMTAITGETGAGKSIVLDALGQTLGDRADGQRVRAGARKADIHATFDTQRIPAARQWLEAQELLQEDAPSECLLRRVITAEGRSKAFINGHPVTLQQLRTLGEMLIDIHSQHEHQSLLRKETHRHLLDEYAGQSELAGKVRQAYRHWQTCKRDFEALRDNAEEVSARYQLLSYQVQELEQLDLKEGELDELEAEQRSLAHAEDILRASHELSALCGDDDQGLSVLMHRALHLLRDMPEKSAALQEAEQLLTSAQIQVDEAQREVEHHIDGFNLDPERLREVEERLSAIYDVARKHRIGPEQLPQLFADLGDELAQLQGGDERLDELEQQMQAAEADYRKAASSLSKARQSASSKLAKAVNQQLSDLAMPNARLEVSLAPLEDKPGPQGLEEVEFIISTNPGQPARSLNKVASGGELSRVSLAIQVVTARTSAIPTLVFDEVDVGIGGATGDVVGRLLRQLGEGGQVLCVTHLAQVASKSHQHLQVTKTAKKQSAESTLVTLEGEQKIEEIARMLGGMKVTEQSLAHAREMVTEGAA</sequence>
<evidence type="ECO:0000256" key="6">
    <source>
        <dbReference type="ARBA" id="ARBA00022840"/>
    </source>
</evidence>
<evidence type="ECO:0000256" key="2">
    <source>
        <dbReference type="ARBA" id="ARBA00009441"/>
    </source>
</evidence>
<dbReference type="EMBL" id="RJUK01000001">
    <property type="protein sequence ID" value="ROQ21137.1"/>
    <property type="molecule type" value="Genomic_DNA"/>
</dbReference>
<proteinExistence type="inferred from homology"/>
<dbReference type="Gene3D" id="3.40.50.300">
    <property type="entry name" value="P-loop containing nucleotide triphosphate hydrolases"/>
    <property type="match status" value="2"/>
</dbReference>
<gene>
    <name evidence="12" type="ORF">EDC38_1759</name>
</gene>
<evidence type="ECO:0000256" key="8">
    <source>
        <dbReference type="ARBA" id="ARBA00033408"/>
    </source>
</evidence>
<dbReference type="Pfam" id="PF02463">
    <property type="entry name" value="SMC_N"/>
    <property type="match status" value="1"/>
</dbReference>
<dbReference type="CDD" id="cd03241">
    <property type="entry name" value="ABC_RecN"/>
    <property type="match status" value="2"/>
</dbReference>
<name>A0A3N1P1K6_9GAMM</name>
<dbReference type="NCBIfam" id="NF008121">
    <property type="entry name" value="PRK10869.1"/>
    <property type="match status" value="1"/>
</dbReference>
<comment type="function">
    <text evidence="1 9">May be involved in recombinational repair of damaged DNA.</text>
</comment>
<dbReference type="Proteomes" id="UP000273643">
    <property type="component" value="Unassembled WGS sequence"/>
</dbReference>
<dbReference type="SUPFAM" id="SSF52540">
    <property type="entry name" value="P-loop containing nucleoside triphosphate hydrolases"/>
    <property type="match status" value="2"/>
</dbReference>
<keyword evidence="5 9" id="KW-0227">DNA damage</keyword>
<dbReference type="InterPro" id="IPR004604">
    <property type="entry name" value="DNA_recomb/repair_RecN"/>
</dbReference>
<dbReference type="FunFam" id="3.40.50.300:FF:000356">
    <property type="entry name" value="DNA repair protein RecN"/>
    <property type="match status" value="1"/>
</dbReference>
<dbReference type="InterPro" id="IPR003395">
    <property type="entry name" value="RecF/RecN/SMC_N"/>
</dbReference>
<dbReference type="GO" id="GO:0009432">
    <property type="term" value="P:SOS response"/>
    <property type="evidence" value="ECO:0007669"/>
    <property type="project" value="UniProtKB-ARBA"/>
</dbReference>
<dbReference type="NCBIfam" id="TIGR00634">
    <property type="entry name" value="recN"/>
    <property type="match status" value="1"/>
</dbReference>
<keyword evidence="6" id="KW-0067">ATP-binding</keyword>
<dbReference type="InterPro" id="IPR027417">
    <property type="entry name" value="P-loop_NTPase"/>
</dbReference>
<keyword evidence="4" id="KW-0547">Nucleotide-binding</keyword>
<dbReference type="PANTHER" id="PTHR11059">
    <property type="entry name" value="DNA REPAIR PROTEIN RECN"/>
    <property type="match status" value="1"/>
</dbReference>
<evidence type="ECO:0000256" key="3">
    <source>
        <dbReference type="ARBA" id="ARBA00021315"/>
    </source>
</evidence>
<evidence type="ECO:0000313" key="13">
    <source>
        <dbReference type="Proteomes" id="UP000273643"/>
    </source>
</evidence>
<feature type="coiled-coil region" evidence="10">
    <location>
        <begin position="331"/>
        <end position="365"/>
    </location>
</feature>
<keyword evidence="10" id="KW-0175">Coiled coil</keyword>
<protein>
    <recommendedName>
        <fullName evidence="3 9">DNA repair protein RecN</fullName>
    </recommendedName>
    <alternativeName>
        <fullName evidence="8 9">Recombination protein N</fullName>
    </alternativeName>
</protein>
<dbReference type="AlphaFoldDB" id="A0A3N1P1K6"/>
<evidence type="ECO:0000256" key="1">
    <source>
        <dbReference type="ARBA" id="ARBA00003618"/>
    </source>
</evidence>
<accession>A0A3N1P1K6</accession>
<evidence type="ECO:0000256" key="10">
    <source>
        <dbReference type="SAM" id="Coils"/>
    </source>
</evidence>
<dbReference type="FunFam" id="3.40.50.300:FF:000319">
    <property type="entry name" value="DNA repair protein RecN"/>
    <property type="match status" value="1"/>
</dbReference>
<comment type="similarity">
    <text evidence="2 9">Belongs to the RecN family.</text>
</comment>
<dbReference type="GO" id="GO:0006310">
    <property type="term" value="P:DNA recombination"/>
    <property type="evidence" value="ECO:0007669"/>
    <property type="project" value="InterPro"/>
</dbReference>
<evidence type="ECO:0000256" key="5">
    <source>
        <dbReference type="ARBA" id="ARBA00022763"/>
    </source>
</evidence>
<dbReference type="GO" id="GO:0005524">
    <property type="term" value="F:ATP binding"/>
    <property type="evidence" value="ECO:0007669"/>
    <property type="project" value="UniProtKB-KW"/>
</dbReference>
<feature type="coiled-coil region" evidence="10">
    <location>
        <begin position="183"/>
        <end position="223"/>
    </location>
</feature>
<evidence type="ECO:0000256" key="9">
    <source>
        <dbReference type="PIRNR" id="PIRNR003128"/>
    </source>
</evidence>
<dbReference type="GO" id="GO:0043590">
    <property type="term" value="C:bacterial nucleoid"/>
    <property type="evidence" value="ECO:0007669"/>
    <property type="project" value="TreeGrafter"/>
</dbReference>
<dbReference type="OrthoDB" id="9806954at2"/>
<keyword evidence="7 9" id="KW-0234">DNA repair</keyword>
<evidence type="ECO:0000256" key="4">
    <source>
        <dbReference type="ARBA" id="ARBA00022741"/>
    </source>
</evidence>
<evidence type="ECO:0000256" key="7">
    <source>
        <dbReference type="ARBA" id="ARBA00023204"/>
    </source>
</evidence>
<dbReference type="PIRSF" id="PIRSF003128">
    <property type="entry name" value="RecN"/>
    <property type="match status" value="1"/>
</dbReference>
<dbReference type="GO" id="GO:0006281">
    <property type="term" value="P:DNA repair"/>
    <property type="evidence" value="ECO:0007669"/>
    <property type="project" value="UniProtKB-KW"/>
</dbReference>
<evidence type="ECO:0000259" key="11">
    <source>
        <dbReference type="Pfam" id="PF02463"/>
    </source>
</evidence>
<feature type="domain" description="RecF/RecN/SMC N-terminal" evidence="11">
    <location>
        <begin position="2"/>
        <end position="514"/>
    </location>
</feature>
<comment type="caution">
    <text evidence="12">The sequence shown here is derived from an EMBL/GenBank/DDBJ whole genome shotgun (WGS) entry which is preliminary data.</text>
</comment>
<keyword evidence="13" id="KW-1185">Reference proteome</keyword>
<reference evidence="12 13" key="1">
    <citation type="submission" date="2018-11" db="EMBL/GenBank/DDBJ databases">
        <title>Genomic Encyclopedia of Type Strains, Phase IV (KMG-IV): sequencing the most valuable type-strain genomes for metagenomic binning, comparative biology and taxonomic classification.</title>
        <authorList>
            <person name="Goeker M."/>
        </authorList>
    </citation>
    <scope>NUCLEOTIDE SEQUENCE [LARGE SCALE GENOMIC DNA]</scope>
    <source>
        <strain evidence="12 13">DSM 16974</strain>
    </source>
</reference>
<organism evidence="12 13">
    <name type="scientific">Marinimicrobium koreense</name>
    <dbReference type="NCBI Taxonomy" id="306545"/>
    <lineage>
        <taxon>Bacteria</taxon>
        <taxon>Pseudomonadati</taxon>
        <taxon>Pseudomonadota</taxon>
        <taxon>Gammaproteobacteria</taxon>
        <taxon>Cellvibrionales</taxon>
        <taxon>Cellvibrionaceae</taxon>
        <taxon>Marinimicrobium</taxon>
    </lineage>
</organism>
<dbReference type="PANTHER" id="PTHR11059:SF0">
    <property type="entry name" value="DNA REPAIR PROTEIN RECN"/>
    <property type="match status" value="1"/>
</dbReference>
<evidence type="ECO:0000313" key="12">
    <source>
        <dbReference type="EMBL" id="ROQ21137.1"/>
    </source>
</evidence>